<dbReference type="PANTHER" id="PTHR32089">
    <property type="entry name" value="METHYL-ACCEPTING CHEMOTAXIS PROTEIN MCPB"/>
    <property type="match status" value="1"/>
</dbReference>
<dbReference type="RefSeq" id="WP_056125013.1">
    <property type="nucleotide sequence ID" value="NZ_WSES01000002.1"/>
</dbReference>
<feature type="transmembrane region" description="Helical" evidence="5">
    <location>
        <begin position="13"/>
        <end position="35"/>
    </location>
</feature>
<accession>A0A7X3FXA1</accession>
<dbReference type="PROSITE" id="PS50885">
    <property type="entry name" value="HAMP"/>
    <property type="match status" value="1"/>
</dbReference>
<name>A0A7X3FXA1_9BURK</name>
<proteinExistence type="inferred from homology"/>
<dbReference type="SUPFAM" id="SSF58104">
    <property type="entry name" value="Methyl-accepting chemotaxis protein (MCP) signaling domain"/>
    <property type="match status" value="1"/>
</dbReference>
<evidence type="ECO:0000313" key="8">
    <source>
        <dbReference type="EMBL" id="MVW59724.1"/>
    </source>
</evidence>
<comment type="similarity">
    <text evidence="2">Belongs to the methyl-accepting chemotaxis (MCP) protein family.</text>
</comment>
<dbReference type="SMART" id="SM00283">
    <property type="entry name" value="MA"/>
    <property type="match status" value="1"/>
</dbReference>
<evidence type="ECO:0000256" key="5">
    <source>
        <dbReference type="SAM" id="Phobius"/>
    </source>
</evidence>
<dbReference type="CDD" id="cd06225">
    <property type="entry name" value="HAMP"/>
    <property type="match status" value="1"/>
</dbReference>
<keyword evidence="9" id="KW-1185">Reference proteome</keyword>
<dbReference type="Gene3D" id="6.10.340.10">
    <property type="match status" value="1"/>
</dbReference>
<feature type="transmembrane region" description="Helical" evidence="5">
    <location>
        <begin position="185"/>
        <end position="207"/>
    </location>
</feature>
<feature type="region of interest" description="Disordered" evidence="4">
    <location>
        <begin position="319"/>
        <end position="341"/>
    </location>
</feature>
<comment type="caution">
    <text evidence="8">The sequence shown here is derived from an EMBL/GenBank/DDBJ whole genome shotgun (WGS) entry which is preliminary data.</text>
</comment>
<dbReference type="AlphaFoldDB" id="A0A7X3FXA1"/>
<dbReference type="GO" id="GO:0007165">
    <property type="term" value="P:signal transduction"/>
    <property type="evidence" value="ECO:0007669"/>
    <property type="project" value="UniProtKB-KW"/>
</dbReference>
<feature type="domain" description="HAMP" evidence="7">
    <location>
        <begin position="214"/>
        <end position="267"/>
    </location>
</feature>
<evidence type="ECO:0000256" key="3">
    <source>
        <dbReference type="PROSITE-ProRule" id="PRU00284"/>
    </source>
</evidence>
<sequence length="544" mass="57420">MRALADFSTRAKLMVGFGLIVVAMALSSFSSWNGLARQRALQQRLYNDDLAITMKVLELRSAINRERVALLSTLVAGSTVQAGFGRQLEAEEGAIRALLGELAAHKDADQAFAADYARLVNAYQEYGVVRDNDVLPQVRSGQRAAAGEAATGRLQNTFDRLRTVADEIAAKQMQEARARMRDGEALVETAGATLIILNLGVVLLAFAKTVWLNRAIAVPLREATTVAARIAAGDLRADVPAGTSRDEVGQMLRALGDMVQSWRTVAAETTRGVATLTGAAGEILSSTAQAAASTAETAAAVSQTTATVEEVKQTSLLASEKSRAVSDAAQQAARTAAEGRRALEDSMKGMESIQEKMEAIASTVVRLSERSHAIGEITATVAGLAEQSNLLAVNAAIEAAKAGEHGRGFAVVAQEVKSLAEQSRQATRQVREILGEIQKSVGAAVMITEQGARTVAQGVERAAQAGEAIRGLTDNMTEAAQAAVQIAVSSQQQLAGMDQVVLAMENIQQASTENAAGTRQAEASARNLHALGQSLRQTVTRFQF</sequence>
<evidence type="ECO:0000256" key="2">
    <source>
        <dbReference type="ARBA" id="ARBA00029447"/>
    </source>
</evidence>
<dbReference type="InterPro" id="IPR004089">
    <property type="entry name" value="MCPsignal_dom"/>
</dbReference>
<organism evidence="8 9">
    <name type="scientific">Massilia cellulosiltytica</name>
    <dbReference type="NCBI Taxonomy" id="2683234"/>
    <lineage>
        <taxon>Bacteria</taxon>
        <taxon>Pseudomonadati</taxon>
        <taxon>Pseudomonadota</taxon>
        <taxon>Betaproteobacteria</taxon>
        <taxon>Burkholderiales</taxon>
        <taxon>Oxalobacteraceae</taxon>
        <taxon>Telluria group</taxon>
        <taxon>Massilia</taxon>
    </lineage>
</organism>
<keyword evidence="5" id="KW-0472">Membrane</keyword>
<dbReference type="InterPro" id="IPR004090">
    <property type="entry name" value="Chemotax_Me-accpt_rcpt"/>
</dbReference>
<dbReference type="Proteomes" id="UP000443353">
    <property type="component" value="Unassembled WGS sequence"/>
</dbReference>
<dbReference type="Pfam" id="PF00015">
    <property type="entry name" value="MCPsignal"/>
    <property type="match status" value="1"/>
</dbReference>
<evidence type="ECO:0000256" key="4">
    <source>
        <dbReference type="SAM" id="MobiDB-lite"/>
    </source>
</evidence>
<evidence type="ECO:0000259" key="6">
    <source>
        <dbReference type="PROSITE" id="PS50111"/>
    </source>
</evidence>
<dbReference type="PANTHER" id="PTHR32089:SF112">
    <property type="entry name" value="LYSOZYME-LIKE PROTEIN-RELATED"/>
    <property type="match status" value="1"/>
</dbReference>
<evidence type="ECO:0000313" key="9">
    <source>
        <dbReference type="Proteomes" id="UP000443353"/>
    </source>
</evidence>
<dbReference type="Pfam" id="PF12729">
    <property type="entry name" value="4HB_MCP_1"/>
    <property type="match status" value="1"/>
</dbReference>
<evidence type="ECO:0000256" key="1">
    <source>
        <dbReference type="ARBA" id="ARBA00023224"/>
    </source>
</evidence>
<keyword evidence="1 3" id="KW-0807">Transducer</keyword>
<keyword evidence="5" id="KW-1133">Transmembrane helix</keyword>
<dbReference type="GO" id="GO:0016020">
    <property type="term" value="C:membrane"/>
    <property type="evidence" value="ECO:0007669"/>
    <property type="project" value="InterPro"/>
</dbReference>
<reference evidence="8 9" key="1">
    <citation type="submission" date="2019-12" db="EMBL/GenBank/DDBJ databases">
        <authorList>
            <person name="Li C."/>
            <person name="Zhao J."/>
        </authorList>
    </citation>
    <scope>NUCLEOTIDE SEQUENCE [LARGE SCALE GENOMIC DNA]</scope>
    <source>
        <strain evidence="8 9">NEAU-DD11</strain>
    </source>
</reference>
<dbReference type="EMBL" id="WSES01000002">
    <property type="protein sequence ID" value="MVW59724.1"/>
    <property type="molecule type" value="Genomic_DNA"/>
</dbReference>
<dbReference type="GO" id="GO:0004888">
    <property type="term" value="F:transmembrane signaling receptor activity"/>
    <property type="evidence" value="ECO:0007669"/>
    <property type="project" value="InterPro"/>
</dbReference>
<evidence type="ECO:0000259" key="7">
    <source>
        <dbReference type="PROSITE" id="PS50885"/>
    </source>
</evidence>
<protein>
    <submittedName>
        <fullName evidence="8">HAMP domain-containing protein</fullName>
    </submittedName>
</protein>
<dbReference type="SMART" id="SM00304">
    <property type="entry name" value="HAMP"/>
    <property type="match status" value="1"/>
</dbReference>
<dbReference type="Pfam" id="PF00672">
    <property type="entry name" value="HAMP"/>
    <property type="match status" value="1"/>
</dbReference>
<dbReference type="Gene3D" id="1.10.287.950">
    <property type="entry name" value="Methyl-accepting chemotaxis protein"/>
    <property type="match status" value="1"/>
</dbReference>
<feature type="compositionally biased region" description="Low complexity" evidence="4">
    <location>
        <begin position="325"/>
        <end position="336"/>
    </location>
</feature>
<dbReference type="PROSITE" id="PS50111">
    <property type="entry name" value="CHEMOTAXIS_TRANSDUC_2"/>
    <property type="match status" value="1"/>
</dbReference>
<dbReference type="PRINTS" id="PR00260">
    <property type="entry name" value="CHEMTRNSDUCR"/>
</dbReference>
<gene>
    <name evidence="8" type="ORF">GPY61_07260</name>
</gene>
<dbReference type="InterPro" id="IPR003660">
    <property type="entry name" value="HAMP_dom"/>
</dbReference>
<keyword evidence="5" id="KW-0812">Transmembrane</keyword>
<dbReference type="InterPro" id="IPR024478">
    <property type="entry name" value="HlyB_4HB_MCP"/>
</dbReference>
<dbReference type="GO" id="GO:0006935">
    <property type="term" value="P:chemotaxis"/>
    <property type="evidence" value="ECO:0007669"/>
    <property type="project" value="InterPro"/>
</dbReference>
<feature type="domain" description="Methyl-accepting transducer" evidence="6">
    <location>
        <begin position="272"/>
        <end position="508"/>
    </location>
</feature>